<reference evidence="1" key="1">
    <citation type="journal article" date="2021" name="Proc. Natl. Acad. Sci. U.S.A.">
        <title>A Catalog of Tens of Thousands of Viruses from Human Metagenomes Reveals Hidden Associations with Chronic Diseases.</title>
        <authorList>
            <person name="Tisza M.J."/>
            <person name="Buck C.B."/>
        </authorList>
    </citation>
    <scope>NUCLEOTIDE SEQUENCE</scope>
    <source>
        <strain evidence="1">CtFIm6</strain>
    </source>
</reference>
<evidence type="ECO:0000313" key="1">
    <source>
        <dbReference type="EMBL" id="DAF51022.1"/>
    </source>
</evidence>
<organism evidence="1">
    <name type="scientific">Siphoviridae sp. ctFIm6</name>
    <dbReference type="NCBI Taxonomy" id="2827818"/>
    <lineage>
        <taxon>Viruses</taxon>
        <taxon>Duplodnaviria</taxon>
        <taxon>Heunggongvirae</taxon>
        <taxon>Uroviricota</taxon>
        <taxon>Caudoviricetes</taxon>
    </lineage>
</organism>
<proteinExistence type="predicted"/>
<accession>A0A8S5SJ85</accession>
<dbReference type="InterPro" id="IPR018755">
    <property type="entry name" value="Phage_Mu_Gp48"/>
</dbReference>
<dbReference type="Pfam" id="PF10076">
    <property type="entry name" value="Phage_Mu_Gp48"/>
    <property type="match status" value="1"/>
</dbReference>
<name>A0A8S5SJ85_9CAUD</name>
<dbReference type="EMBL" id="BK032608">
    <property type="protein sequence ID" value="DAF51022.1"/>
    <property type="molecule type" value="Genomic_DNA"/>
</dbReference>
<protein>
    <submittedName>
        <fullName evidence="1">Tail protein</fullName>
    </submittedName>
</protein>
<sequence>MLDNLPRQYRRDPTVKALSGAIEGVLAALETEAASVPPQISLDAVTWNLETEERLVGITPAPGATPEERRTALKSKWRSGGKLTIEQVQAVCDAWKNGEVVVSFTGGKIRLQFVGAYGVPVDLDALKAAVRLVIPAHLAAEYAIKYLLIRDIHEVMTISTLETQPLGIFAF</sequence>